<feature type="transmembrane region" description="Helical" evidence="1">
    <location>
        <begin position="225"/>
        <end position="247"/>
    </location>
</feature>
<feature type="transmembrane region" description="Helical" evidence="1">
    <location>
        <begin position="63"/>
        <end position="82"/>
    </location>
</feature>
<feature type="transmembrane region" description="Helical" evidence="1">
    <location>
        <begin position="191"/>
        <end position="213"/>
    </location>
</feature>
<reference evidence="2 3" key="1">
    <citation type="journal article" date="2024" name="J. Plant Pathol.">
        <title>Sequence and assembly of the genome of Seiridium unicorne, isolate CBS 538.82, causal agent of cypress canker disease.</title>
        <authorList>
            <person name="Scali E."/>
            <person name="Rocca G.D."/>
            <person name="Danti R."/>
            <person name="Garbelotto M."/>
            <person name="Barberini S."/>
            <person name="Baroncelli R."/>
            <person name="Emiliani G."/>
        </authorList>
    </citation>
    <scope>NUCLEOTIDE SEQUENCE [LARGE SCALE GENOMIC DNA]</scope>
    <source>
        <strain evidence="2 3">BM-138-508</strain>
    </source>
</reference>
<gene>
    <name evidence="2" type="ORF">SUNI508_11734</name>
</gene>
<evidence type="ECO:0000313" key="2">
    <source>
        <dbReference type="EMBL" id="KAK9413653.1"/>
    </source>
</evidence>
<dbReference type="EMBL" id="JARVKF010000436">
    <property type="protein sequence ID" value="KAK9413653.1"/>
    <property type="molecule type" value="Genomic_DNA"/>
</dbReference>
<proteinExistence type="predicted"/>
<sequence>MGSTYIEGLSMIIRYKLSIAEACAVIATVRYQSFRAQVADEKGIHEAWPSLSTILIIASKRRILSTIIATISVLQFVNVLSIQGSADVSIPTQFLGTIYFLYWFTNELELLVLRFSTTKLDSGYTSAVDVRPLWARPSSTSNLEFLRLYFALFGGCSHLVICIAVAMTVFQIGTSGLKVLGEPVSDTITMFCSMTVLVVPVWVFYACLWPVIFHYDEHEPAGKALHIWFISQSAQAAALILLFYCCIYDEQKTIKTSWTEWLP</sequence>
<name>A0ABR2UGN6_9PEZI</name>
<organism evidence="2 3">
    <name type="scientific">Seiridium unicorne</name>
    <dbReference type="NCBI Taxonomy" id="138068"/>
    <lineage>
        <taxon>Eukaryota</taxon>
        <taxon>Fungi</taxon>
        <taxon>Dikarya</taxon>
        <taxon>Ascomycota</taxon>
        <taxon>Pezizomycotina</taxon>
        <taxon>Sordariomycetes</taxon>
        <taxon>Xylariomycetidae</taxon>
        <taxon>Amphisphaeriales</taxon>
        <taxon>Sporocadaceae</taxon>
        <taxon>Seiridium</taxon>
    </lineage>
</organism>
<keyword evidence="1" id="KW-1133">Transmembrane helix</keyword>
<feature type="transmembrane region" description="Helical" evidence="1">
    <location>
        <begin position="148"/>
        <end position="170"/>
    </location>
</feature>
<keyword evidence="3" id="KW-1185">Reference proteome</keyword>
<evidence type="ECO:0000313" key="3">
    <source>
        <dbReference type="Proteomes" id="UP001408356"/>
    </source>
</evidence>
<comment type="caution">
    <text evidence="2">The sequence shown here is derived from an EMBL/GenBank/DDBJ whole genome shotgun (WGS) entry which is preliminary data.</text>
</comment>
<protein>
    <submittedName>
        <fullName evidence="2">Uncharacterized protein</fullName>
    </submittedName>
</protein>
<accession>A0ABR2UGN6</accession>
<keyword evidence="1" id="KW-0472">Membrane</keyword>
<evidence type="ECO:0000256" key="1">
    <source>
        <dbReference type="SAM" id="Phobius"/>
    </source>
</evidence>
<keyword evidence="1" id="KW-0812">Transmembrane</keyword>
<dbReference type="Proteomes" id="UP001408356">
    <property type="component" value="Unassembled WGS sequence"/>
</dbReference>